<dbReference type="PANTHER" id="PTHR30372">
    <property type="entry name" value="LIPID-A-DISACCHARIDE SYNTHASE"/>
    <property type="match status" value="1"/>
</dbReference>
<name>A0ABV8MTD7_9NEIS</name>
<keyword evidence="5 11" id="KW-0444">Lipid biosynthesis</keyword>
<keyword evidence="7 11" id="KW-0328">Glycosyltransferase</keyword>
<sequence length="390" mass="43236">MAPLFPEGHGPRIAIVAGEASGDLLGASLIAAIRRRLPDARFAGIAGPKMQGLGAVSAYPMERLAVRGYVEVLKHLRGLLAMRAELRRRLLDARPDLFIGIDAPDFNLGLERPLKEAGIPTLHYVSPSIWAWRGERVHKIKAATDEVLCLFPFEPPLYEAVGGRASYVGHPLADQMPLQPDPAVCREQLGLAPGQLVFGMLPGSRISEIEFHAGLFIETARQLHERYPTAQFLVPLVTRETRNLFETELYRRDAQHLPIRLLFGHAQEAMTAADVNLVASGTATLEAMLAKRPLVITYRLSQTTYRMVKRKMRLPYVGLPNVLAGRFLVPELLQGEATPDNLVQVLSNLVDDPALAKRLEARFGELHGRLRCDAAERAAEVALAWLERRR</sequence>
<comment type="caution">
    <text evidence="12">The sequence shown here is derived from an EMBL/GenBank/DDBJ whole genome shotgun (WGS) entry which is preliminary data.</text>
</comment>
<evidence type="ECO:0000256" key="10">
    <source>
        <dbReference type="ARBA" id="ARBA00048975"/>
    </source>
</evidence>
<protein>
    <recommendedName>
        <fullName evidence="4 11">Lipid-A-disaccharide synthase</fullName>
        <ecNumber evidence="3 11">2.4.1.182</ecNumber>
    </recommendedName>
</protein>
<dbReference type="SUPFAM" id="SSF53756">
    <property type="entry name" value="UDP-Glycosyltransferase/glycogen phosphorylase"/>
    <property type="match status" value="1"/>
</dbReference>
<evidence type="ECO:0000256" key="4">
    <source>
        <dbReference type="ARBA" id="ARBA00020902"/>
    </source>
</evidence>
<comment type="pathway">
    <text evidence="11">Bacterial outer membrane biogenesis; LPS lipid A biosynthesis.</text>
</comment>
<organism evidence="12 13">
    <name type="scientific">Chitinimonas lacunae</name>
    <dbReference type="NCBI Taxonomy" id="1963018"/>
    <lineage>
        <taxon>Bacteria</taxon>
        <taxon>Pseudomonadati</taxon>
        <taxon>Pseudomonadota</taxon>
        <taxon>Betaproteobacteria</taxon>
        <taxon>Neisseriales</taxon>
        <taxon>Chitinibacteraceae</taxon>
        <taxon>Chitinimonas</taxon>
    </lineage>
</organism>
<comment type="similarity">
    <text evidence="2 11">Belongs to the LpxB family.</text>
</comment>
<comment type="catalytic activity">
    <reaction evidence="10 11">
        <text>a lipid X + a UDP-2-N,3-O-bis[(3R)-3-hydroxyacyl]-alpha-D-glucosamine = a lipid A disaccharide + UDP + H(+)</text>
        <dbReference type="Rhea" id="RHEA:67828"/>
        <dbReference type="ChEBI" id="CHEBI:15378"/>
        <dbReference type="ChEBI" id="CHEBI:58223"/>
        <dbReference type="ChEBI" id="CHEBI:137748"/>
        <dbReference type="ChEBI" id="CHEBI:176338"/>
        <dbReference type="ChEBI" id="CHEBI:176343"/>
        <dbReference type="EC" id="2.4.1.182"/>
    </reaction>
</comment>
<evidence type="ECO:0000256" key="8">
    <source>
        <dbReference type="ARBA" id="ARBA00022679"/>
    </source>
</evidence>
<gene>
    <name evidence="11 12" type="primary">lpxB</name>
    <name evidence="12" type="ORF">ACFOW7_19630</name>
</gene>
<dbReference type="InterPro" id="IPR003835">
    <property type="entry name" value="Glyco_trans_19"/>
</dbReference>
<keyword evidence="9 11" id="KW-0443">Lipid metabolism</keyword>
<evidence type="ECO:0000256" key="7">
    <source>
        <dbReference type="ARBA" id="ARBA00022676"/>
    </source>
</evidence>
<dbReference type="EC" id="2.4.1.182" evidence="3 11"/>
<dbReference type="Gene3D" id="3.40.50.2000">
    <property type="entry name" value="Glycogen Phosphorylase B"/>
    <property type="match status" value="1"/>
</dbReference>
<dbReference type="PANTHER" id="PTHR30372:SF4">
    <property type="entry name" value="LIPID-A-DISACCHARIDE SYNTHASE, MITOCHONDRIAL-RELATED"/>
    <property type="match status" value="1"/>
</dbReference>
<evidence type="ECO:0000256" key="2">
    <source>
        <dbReference type="ARBA" id="ARBA00007868"/>
    </source>
</evidence>
<dbReference type="EMBL" id="JBHSBU010000001">
    <property type="protein sequence ID" value="MFC4161553.1"/>
    <property type="molecule type" value="Genomic_DNA"/>
</dbReference>
<evidence type="ECO:0000256" key="1">
    <source>
        <dbReference type="ARBA" id="ARBA00002056"/>
    </source>
</evidence>
<evidence type="ECO:0000313" key="13">
    <source>
        <dbReference type="Proteomes" id="UP001595791"/>
    </source>
</evidence>
<evidence type="ECO:0000256" key="3">
    <source>
        <dbReference type="ARBA" id="ARBA00012687"/>
    </source>
</evidence>
<dbReference type="NCBIfam" id="TIGR00215">
    <property type="entry name" value="lpxB"/>
    <property type="match status" value="1"/>
</dbReference>
<evidence type="ECO:0000256" key="5">
    <source>
        <dbReference type="ARBA" id="ARBA00022516"/>
    </source>
</evidence>
<dbReference type="Proteomes" id="UP001595791">
    <property type="component" value="Unassembled WGS sequence"/>
</dbReference>
<dbReference type="Pfam" id="PF02684">
    <property type="entry name" value="LpxB"/>
    <property type="match status" value="1"/>
</dbReference>
<accession>A0ABV8MTD7</accession>
<reference evidence="13" key="1">
    <citation type="journal article" date="2019" name="Int. J. Syst. Evol. Microbiol.">
        <title>The Global Catalogue of Microorganisms (GCM) 10K type strain sequencing project: providing services to taxonomists for standard genome sequencing and annotation.</title>
        <authorList>
            <consortium name="The Broad Institute Genomics Platform"/>
            <consortium name="The Broad Institute Genome Sequencing Center for Infectious Disease"/>
            <person name="Wu L."/>
            <person name="Ma J."/>
        </authorList>
    </citation>
    <scope>NUCLEOTIDE SEQUENCE [LARGE SCALE GENOMIC DNA]</scope>
    <source>
        <strain evidence="13">LMG 29894</strain>
    </source>
</reference>
<keyword evidence="8 11" id="KW-0808">Transferase</keyword>
<evidence type="ECO:0000256" key="11">
    <source>
        <dbReference type="HAMAP-Rule" id="MF_00392"/>
    </source>
</evidence>
<evidence type="ECO:0000256" key="9">
    <source>
        <dbReference type="ARBA" id="ARBA00023098"/>
    </source>
</evidence>
<dbReference type="GO" id="GO:0008915">
    <property type="term" value="F:lipid-A-disaccharide synthase activity"/>
    <property type="evidence" value="ECO:0007669"/>
    <property type="project" value="UniProtKB-EC"/>
</dbReference>
<evidence type="ECO:0000256" key="6">
    <source>
        <dbReference type="ARBA" id="ARBA00022556"/>
    </source>
</evidence>
<dbReference type="HAMAP" id="MF_00392">
    <property type="entry name" value="LpxB"/>
    <property type="match status" value="1"/>
</dbReference>
<proteinExistence type="inferred from homology"/>
<keyword evidence="13" id="KW-1185">Reference proteome</keyword>
<dbReference type="RefSeq" id="WP_378167621.1">
    <property type="nucleotide sequence ID" value="NZ_JBHSBU010000001.1"/>
</dbReference>
<evidence type="ECO:0000313" key="12">
    <source>
        <dbReference type="EMBL" id="MFC4161553.1"/>
    </source>
</evidence>
<comment type="function">
    <text evidence="1 11">Condensation of UDP-2,3-diacylglucosamine and 2,3-diacylglucosamine-1-phosphate to form lipid A disaccharide, a precursor of lipid A, a phosphorylated glycolipid that anchors the lipopolysaccharide to the outer membrane of the cell.</text>
</comment>
<keyword evidence="6 11" id="KW-0441">Lipid A biosynthesis</keyword>